<evidence type="ECO:0000313" key="3">
    <source>
        <dbReference type="Proteomes" id="UP000030746"/>
    </source>
</evidence>
<dbReference type="GO" id="GO:0030414">
    <property type="term" value="F:peptidase inhibitor activity"/>
    <property type="evidence" value="ECO:0007669"/>
    <property type="project" value="InterPro"/>
</dbReference>
<dbReference type="SUPFAM" id="SSF57256">
    <property type="entry name" value="Elafin-like"/>
    <property type="match status" value="1"/>
</dbReference>
<keyword evidence="3" id="KW-1185">Reference proteome</keyword>
<gene>
    <name evidence="2" type="ORF">LOTGIDRAFT_228395</name>
</gene>
<sequence>MTCRIMLKQEKCIEPPCPEGIVYPVCVKVKDKDAENNPCEYGSPFLDEKRKPINCSQVDKTCPHGSVCEQDPEIGWSLCCSRCYNPGSCVEVEEKPDRPELCKEDCVLDGDCGAIKKCCFNGCGQVCTDPIL</sequence>
<evidence type="ECO:0000313" key="2">
    <source>
        <dbReference type="EMBL" id="ESO97855.1"/>
    </source>
</evidence>
<evidence type="ECO:0000259" key="1">
    <source>
        <dbReference type="PROSITE" id="PS51390"/>
    </source>
</evidence>
<dbReference type="InterPro" id="IPR006150">
    <property type="entry name" value="Cys_repeat_1"/>
</dbReference>
<dbReference type="SMART" id="SM00289">
    <property type="entry name" value="WR1"/>
    <property type="match status" value="1"/>
</dbReference>
<organism evidence="2 3">
    <name type="scientific">Lottia gigantea</name>
    <name type="common">Giant owl limpet</name>
    <dbReference type="NCBI Taxonomy" id="225164"/>
    <lineage>
        <taxon>Eukaryota</taxon>
        <taxon>Metazoa</taxon>
        <taxon>Spiralia</taxon>
        <taxon>Lophotrochozoa</taxon>
        <taxon>Mollusca</taxon>
        <taxon>Gastropoda</taxon>
        <taxon>Patellogastropoda</taxon>
        <taxon>Lottioidea</taxon>
        <taxon>Lottiidae</taxon>
        <taxon>Lottia</taxon>
    </lineage>
</organism>
<dbReference type="EMBL" id="KB201304">
    <property type="protein sequence ID" value="ESO97855.1"/>
    <property type="molecule type" value="Genomic_DNA"/>
</dbReference>
<dbReference type="HOGENOM" id="CLU_1919419_0_0_1"/>
<name>V4ASP3_LOTGI</name>
<dbReference type="InterPro" id="IPR008197">
    <property type="entry name" value="WAP_dom"/>
</dbReference>
<protein>
    <recommendedName>
        <fullName evidence="1">WAP domain-containing protein</fullName>
    </recommendedName>
</protein>
<dbReference type="AlphaFoldDB" id="V4ASP3"/>
<feature type="domain" description="WAP" evidence="1">
    <location>
        <begin position="82"/>
        <end position="131"/>
    </location>
</feature>
<dbReference type="Gene3D" id="4.10.75.10">
    <property type="entry name" value="Elafin-like"/>
    <property type="match status" value="1"/>
</dbReference>
<dbReference type="Pfam" id="PF00095">
    <property type="entry name" value="WAP"/>
    <property type="match status" value="1"/>
</dbReference>
<dbReference type="GeneID" id="20247650"/>
<dbReference type="Proteomes" id="UP000030746">
    <property type="component" value="Unassembled WGS sequence"/>
</dbReference>
<dbReference type="KEGG" id="lgi:LOTGIDRAFT_228395"/>
<dbReference type="GO" id="GO:0005576">
    <property type="term" value="C:extracellular region"/>
    <property type="evidence" value="ECO:0007669"/>
    <property type="project" value="InterPro"/>
</dbReference>
<dbReference type="SMART" id="SM00217">
    <property type="entry name" value="WAP"/>
    <property type="match status" value="1"/>
</dbReference>
<dbReference type="PROSITE" id="PS51390">
    <property type="entry name" value="WAP"/>
    <property type="match status" value="1"/>
</dbReference>
<reference evidence="2 3" key="1">
    <citation type="journal article" date="2013" name="Nature">
        <title>Insights into bilaterian evolution from three spiralian genomes.</title>
        <authorList>
            <person name="Simakov O."/>
            <person name="Marletaz F."/>
            <person name="Cho S.J."/>
            <person name="Edsinger-Gonzales E."/>
            <person name="Havlak P."/>
            <person name="Hellsten U."/>
            <person name="Kuo D.H."/>
            <person name="Larsson T."/>
            <person name="Lv J."/>
            <person name="Arendt D."/>
            <person name="Savage R."/>
            <person name="Osoegawa K."/>
            <person name="de Jong P."/>
            <person name="Grimwood J."/>
            <person name="Chapman J.A."/>
            <person name="Shapiro H."/>
            <person name="Aerts A."/>
            <person name="Otillar R.P."/>
            <person name="Terry A.Y."/>
            <person name="Boore J.L."/>
            <person name="Grigoriev I.V."/>
            <person name="Lindberg D.R."/>
            <person name="Seaver E.C."/>
            <person name="Weisblat D.A."/>
            <person name="Putnam N.H."/>
            <person name="Rokhsar D.S."/>
        </authorList>
    </citation>
    <scope>NUCLEOTIDE SEQUENCE [LARGE SCALE GENOMIC DNA]</scope>
</reference>
<accession>V4ASP3</accession>
<dbReference type="OrthoDB" id="9985779at2759"/>
<proteinExistence type="predicted"/>
<dbReference type="InterPro" id="IPR036645">
    <property type="entry name" value="Elafin-like_sf"/>
</dbReference>
<dbReference type="CTD" id="20247650"/>
<dbReference type="RefSeq" id="XP_009051696.1">
    <property type="nucleotide sequence ID" value="XM_009053448.1"/>
</dbReference>